<organism evidence="1 2">
    <name type="scientific">Chaetomium fimeti</name>
    <dbReference type="NCBI Taxonomy" id="1854472"/>
    <lineage>
        <taxon>Eukaryota</taxon>
        <taxon>Fungi</taxon>
        <taxon>Dikarya</taxon>
        <taxon>Ascomycota</taxon>
        <taxon>Pezizomycotina</taxon>
        <taxon>Sordariomycetes</taxon>
        <taxon>Sordariomycetidae</taxon>
        <taxon>Sordariales</taxon>
        <taxon>Chaetomiaceae</taxon>
        <taxon>Chaetomium</taxon>
    </lineage>
</organism>
<proteinExistence type="predicted"/>
<dbReference type="AlphaFoldDB" id="A0AAE0HHS7"/>
<reference evidence="1" key="1">
    <citation type="journal article" date="2023" name="Mol. Phylogenet. Evol.">
        <title>Genome-scale phylogeny and comparative genomics of the fungal order Sordariales.</title>
        <authorList>
            <person name="Hensen N."/>
            <person name="Bonometti L."/>
            <person name="Westerberg I."/>
            <person name="Brannstrom I.O."/>
            <person name="Guillou S."/>
            <person name="Cros-Aarteil S."/>
            <person name="Calhoun S."/>
            <person name="Haridas S."/>
            <person name="Kuo A."/>
            <person name="Mondo S."/>
            <person name="Pangilinan J."/>
            <person name="Riley R."/>
            <person name="LaButti K."/>
            <person name="Andreopoulos B."/>
            <person name="Lipzen A."/>
            <person name="Chen C."/>
            <person name="Yan M."/>
            <person name="Daum C."/>
            <person name="Ng V."/>
            <person name="Clum A."/>
            <person name="Steindorff A."/>
            <person name="Ohm R.A."/>
            <person name="Martin F."/>
            <person name="Silar P."/>
            <person name="Natvig D.O."/>
            <person name="Lalanne C."/>
            <person name="Gautier V."/>
            <person name="Ament-Velasquez S.L."/>
            <person name="Kruys A."/>
            <person name="Hutchinson M.I."/>
            <person name="Powell A.J."/>
            <person name="Barry K."/>
            <person name="Miller A.N."/>
            <person name="Grigoriev I.V."/>
            <person name="Debuchy R."/>
            <person name="Gladieux P."/>
            <person name="Hiltunen Thoren M."/>
            <person name="Johannesson H."/>
        </authorList>
    </citation>
    <scope>NUCLEOTIDE SEQUENCE</scope>
    <source>
        <strain evidence="1">CBS 168.71</strain>
    </source>
</reference>
<evidence type="ECO:0000313" key="2">
    <source>
        <dbReference type="Proteomes" id="UP001278766"/>
    </source>
</evidence>
<protein>
    <submittedName>
        <fullName evidence="1">Uncharacterized protein</fullName>
    </submittedName>
</protein>
<dbReference type="GeneID" id="87839295"/>
<accession>A0AAE0HHS7</accession>
<reference evidence="1" key="2">
    <citation type="submission" date="2023-06" db="EMBL/GenBank/DDBJ databases">
        <authorList>
            <consortium name="Lawrence Berkeley National Laboratory"/>
            <person name="Haridas S."/>
            <person name="Hensen N."/>
            <person name="Bonometti L."/>
            <person name="Westerberg I."/>
            <person name="Brannstrom I.O."/>
            <person name="Guillou S."/>
            <person name="Cros-Aarteil S."/>
            <person name="Calhoun S."/>
            <person name="Kuo A."/>
            <person name="Mondo S."/>
            <person name="Pangilinan J."/>
            <person name="Riley R."/>
            <person name="Labutti K."/>
            <person name="Andreopoulos B."/>
            <person name="Lipzen A."/>
            <person name="Chen C."/>
            <person name="Yanf M."/>
            <person name="Daum C."/>
            <person name="Ng V."/>
            <person name="Clum A."/>
            <person name="Steindorff A."/>
            <person name="Ohm R."/>
            <person name="Martin F."/>
            <person name="Silar P."/>
            <person name="Natvig D."/>
            <person name="Lalanne C."/>
            <person name="Gautier V."/>
            <person name="Ament-Velasquez S.L."/>
            <person name="Kruys A."/>
            <person name="Hutchinson M.I."/>
            <person name="Powell A.J."/>
            <person name="Barry K."/>
            <person name="Miller A.N."/>
            <person name="Grigoriev I.V."/>
            <person name="Debuchy R."/>
            <person name="Gladieux P."/>
            <person name="Thoren M.H."/>
            <person name="Johannesson H."/>
        </authorList>
    </citation>
    <scope>NUCLEOTIDE SEQUENCE</scope>
    <source>
        <strain evidence="1">CBS 168.71</strain>
    </source>
</reference>
<comment type="caution">
    <text evidence="1">The sequence shown here is derived from an EMBL/GenBank/DDBJ whole genome shotgun (WGS) entry which is preliminary data.</text>
</comment>
<gene>
    <name evidence="1" type="ORF">B0H64DRAFT_374568</name>
</gene>
<dbReference type="RefSeq" id="XP_062660001.1">
    <property type="nucleotide sequence ID" value="XM_062802347.1"/>
</dbReference>
<dbReference type="EMBL" id="JAUEPN010000004">
    <property type="protein sequence ID" value="KAK3296487.1"/>
    <property type="molecule type" value="Genomic_DNA"/>
</dbReference>
<dbReference type="Proteomes" id="UP001278766">
    <property type="component" value="Unassembled WGS sequence"/>
</dbReference>
<sequence>MTRGLLLWRGLVIFYRYQYRSIVPISFTAEKGKVQALIKAEPKSAPSLAELMTGNTLGALLDWEAETTPPRNTASAPTCTARCLCLFWPALRKGGRGDRARLLPPLDELVSITRRIGSRPDLSVIDDMWMPRPWRRWLRIGKTNAPSHSLPYCTRAWLLGLAHRKALDPSCPNTPLHNTEGGSRHLLSVCDISALLRTQVEKDLDDGCRYLDMYGMFGAIGALFKMTLAGYGYTFVAKGVQEVDNDALKRESEVYPGFIHFQGRFIPVYLGMMDLVQPYGLTSGAM</sequence>
<evidence type="ECO:0000313" key="1">
    <source>
        <dbReference type="EMBL" id="KAK3296487.1"/>
    </source>
</evidence>
<name>A0AAE0HHS7_9PEZI</name>
<keyword evidence="2" id="KW-1185">Reference proteome</keyword>